<evidence type="ECO:0000313" key="1">
    <source>
        <dbReference type="EMBL" id="KAF2474096.1"/>
    </source>
</evidence>
<reference evidence="1" key="1">
    <citation type="journal article" date="2020" name="Stud. Mycol.">
        <title>101 Dothideomycetes genomes: a test case for predicting lifestyles and emergence of pathogens.</title>
        <authorList>
            <person name="Haridas S."/>
            <person name="Albert R."/>
            <person name="Binder M."/>
            <person name="Bloem J."/>
            <person name="Labutti K."/>
            <person name="Salamov A."/>
            <person name="Andreopoulos B."/>
            <person name="Baker S."/>
            <person name="Barry K."/>
            <person name="Bills G."/>
            <person name="Bluhm B."/>
            <person name="Cannon C."/>
            <person name="Castanera R."/>
            <person name="Culley D."/>
            <person name="Daum C."/>
            <person name="Ezra D."/>
            <person name="Gonzalez J."/>
            <person name="Henrissat B."/>
            <person name="Kuo A."/>
            <person name="Liang C."/>
            <person name="Lipzen A."/>
            <person name="Lutzoni F."/>
            <person name="Magnuson J."/>
            <person name="Mondo S."/>
            <person name="Nolan M."/>
            <person name="Ohm R."/>
            <person name="Pangilinan J."/>
            <person name="Park H.-J."/>
            <person name="Ramirez L."/>
            <person name="Alfaro M."/>
            <person name="Sun H."/>
            <person name="Tritt A."/>
            <person name="Yoshinaga Y."/>
            <person name="Zwiers L.-H."/>
            <person name="Turgeon B."/>
            <person name="Goodwin S."/>
            <person name="Spatafora J."/>
            <person name="Crous P."/>
            <person name="Grigoriev I."/>
        </authorList>
    </citation>
    <scope>NUCLEOTIDE SEQUENCE</scope>
    <source>
        <strain evidence="1">ATCC 200398</strain>
    </source>
</reference>
<protein>
    <submittedName>
        <fullName evidence="1">Uncharacterized protein</fullName>
    </submittedName>
</protein>
<proteinExistence type="predicted"/>
<organism evidence="1 2">
    <name type="scientific">Lindgomyces ingoldianus</name>
    <dbReference type="NCBI Taxonomy" id="673940"/>
    <lineage>
        <taxon>Eukaryota</taxon>
        <taxon>Fungi</taxon>
        <taxon>Dikarya</taxon>
        <taxon>Ascomycota</taxon>
        <taxon>Pezizomycotina</taxon>
        <taxon>Dothideomycetes</taxon>
        <taxon>Pleosporomycetidae</taxon>
        <taxon>Pleosporales</taxon>
        <taxon>Lindgomycetaceae</taxon>
        <taxon>Lindgomyces</taxon>
    </lineage>
</organism>
<dbReference type="EMBL" id="MU003498">
    <property type="protein sequence ID" value="KAF2474096.1"/>
    <property type="molecule type" value="Genomic_DNA"/>
</dbReference>
<accession>A0ACB6R6L2</accession>
<keyword evidence="2" id="KW-1185">Reference proteome</keyword>
<dbReference type="Proteomes" id="UP000799755">
    <property type="component" value="Unassembled WGS sequence"/>
</dbReference>
<gene>
    <name evidence="1" type="ORF">BDR25DRAFT_351638</name>
</gene>
<sequence>MEVEINGATYPSGFLRVRLLSTHSIQTLARSLETRRLVSVRAVSVPRYRGVGIHSLVHKYICRFDQAADKMAATPRLSSTTGRPINHGFGVPTYYINHIAPRVLSPQYITSLITHLLCVESSKPPNQLKITLVVSASSQVVKFVSSFGKVLGHSDTFTYLSSSLGYERTQISPAQASKSPNRTVLRLVGSTEAAYAIGVFSFFSHHNHHSTSSNVAITGLIFPTPVAVLFSIFIFSGQACFPDALVSACCGSGFGYQYKTTKAGVRILLGTRLPILDSASHNLDAGEGLQSCSGGDDRYCCNKDYDCCSNSTNIFTLDVANIVTTIPYGSSRSTSAPSTAATPTSTGSGGSSSAVAIGAGVGAGVVGFLVILLAIFLILRRKRSKMNGSGQLVSSNIEVDGRLHQATNSNEQFAIPNELELSGEKCGHIPKHPIEMSEKPIYEIGRPRSPLPRILGLSYEVDGNLGHATSAHDALCRRKIMSMLIATADERRTDHKDKQIATQDRHAKYNMLAPHGEQHSDDVPLCPNQRQLMFKKSRVISISLRTSYGAKEAWNRMLCSANVSQDCKIRVE</sequence>
<evidence type="ECO:0000313" key="2">
    <source>
        <dbReference type="Proteomes" id="UP000799755"/>
    </source>
</evidence>
<comment type="caution">
    <text evidence="1">The sequence shown here is derived from an EMBL/GenBank/DDBJ whole genome shotgun (WGS) entry which is preliminary data.</text>
</comment>
<name>A0ACB6R6L2_9PLEO</name>